<organism evidence="5 6">
    <name type="scientific">Brassica cretica</name>
    <name type="common">Mustard</name>
    <dbReference type="NCBI Taxonomy" id="69181"/>
    <lineage>
        <taxon>Eukaryota</taxon>
        <taxon>Viridiplantae</taxon>
        <taxon>Streptophyta</taxon>
        <taxon>Embryophyta</taxon>
        <taxon>Tracheophyta</taxon>
        <taxon>Spermatophyta</taxon>
        <taxon>Magnoliopsida</taxon>
        <taxon>eudicotyledons</taxon>
        <taxon>Gunneridae</taxon>
        <taxon>Pentapetalae</taxon>
        <taxon>rosids</taxon>
        <taxon>malvids</taxon>
        <taxon>Brassicales</taxon>
        <taxon>Brassicaceae</taxon>
        <taxon>Brassiceae</taxon>
        <taxon>Brassica</taxon>
    </lineage>
</organism>
<dbReference type="PANTHER" id="PTHR12305">
    <property type="entry name" value="PHOSPHATASE WITH HOMOLOGY TO TENSIN"/>
    <property type="match status" value="1"/>
</dbReference>
<reference evidence="5 6" key="1">
    <citation type="journal article" date="2020" name="BMC Genomics">
        <title>Intraspecific diversification of the crop wild relative Brassica cretica Lam. using demographic model selection.</title>
        <authorList>
            <person name="Kioukis A."/>
            <person name="Michalopoulou V.A."/>
            <person name="Briers L."/>
            <person name="Pirintsos S."/>
            <person name="Studholme D.J."/>
            <person name="Pavlidis P."/>
            <person name="Sarris P.F."/>
        </authorList>
    </citation>
    <scope>NUCLEOTIDE SEQUENCE [LARGE SCALE GENOMIC DNA]</scope>
    <source>
        <strain evidence="6">cv. PFS-1207/04</strain>
    </source>
</reference>
<dbReference type="SUPFAM" id="SSF49562">
    <property type="entry name" value="C2 domain (Calcium/lipid-binding domain, CaLB)"/>
    <property type="match status" value="1"/>
</dbReference>
<dbReference type="InterPro" id="IPR051281">
    <property type="entry name" value="Dual-spec_lipid-protein_phosph"/>
</dbReference>
<dbReference type="SUPFAM" id="SSF52799">
    <property type="entry name" value="(Phosphotyrosine protein) phosphatases II"/>
    <property type="match status" value="1"/>
</dbReference>
<dbReference type="PROSITE" id="PS51182">
    <property type="entry name" value="C2_TENSIN"/>
    <property type="match status" value="1"/>
</dbReference>
<evidence type="ECO:0000259" key="4">
    <source>
        <dbReference type="PROSITE" id="PS51182"/>
    </source>
</evidence>
<name>A0ABQ7DKH2_BRACR</name>
<dbReference type="Pfam" id="PF10409">
    <property type="entry name" value="PTEN_C2"/>
    <property type="match status" value="1"/>
</dbReference>
<feature type="chain" id="PRO_5045788428" description="C2 tensin-type domain-containing protein" evidence="3">
    <location>
        <begin position="21"/>
        <end position="549"/>
    </location>
</feature>
<gene>
    <name evidence="5" type="ORF">DY000_02033553</name>
</gene>
<dbReference type="Gene3D" id="3.90.190.10">
    <property type="entry name" value="Protein tyrosine phosphatase superfamily"/>
    <property type="match status" value="1"/>
</dbReference>
<feature type="domain" description="C2 tensin-type" evidence="4">
    <location>
        <begin position="376"/>
        <end position="533"/>
    </location>
</feature>
<comment type="caution">
    <text evidence="5">The sequence shown here is derived from an EMBL/GenBank/DDBJ whole genome shotgun (WGS) entry which is preliminary data.</text>
</comment>
<dbReference type="Proteomes" id="UP000266723">
    <property type="component" value="Unassembled WGS sequence"/>
</dbReference>
<keyword evidence="1" id="KW-0904">Protein phosphatase</keyword>
<accession>A0ABQ7DKH2</accession>
<evidence type="ECO:0000256" key="1">
    <source>
        <dbReference type="ARBA" id="ARBA00022912"/>
    </source>
</evidence>
<evidence type="ECO:0000313" key="5">
    <source>
        <dbReference type="EMBL" id="KAF3577790.1"/>
    </source>
</evidence>
<dbReference type="SMART" id="SM01326">
    <property type="entry name" value="PTEN_C2"/>
    <property type="match status" value="1"/>
</dbReference>
<evidence type="ECO:0000256" key="3">
    <source>
        <dbReference type="SAM" id="SignalP"/>
    </source>
</evidence>
<feature type="signal peptide" evidence="3">
    <location>
        <begin position="1"/>
        <end position="20"/>
    </location>
</feature>
<evidence type="ECO:0000313" key="6">
    <source>
        <dbReference type="Proteomes" id="UP000266723"/>
    </source>
</evidence>
<keyword evidence="3" id="KW-0732">Signal</keyword>
<feature type="region of interest" description="Disordered" evidence="2">
    <location>
        <begin position="242"/>
        <end position="273"/>
    </location>
</feature>
<evidence type="ECO:0000256" key="2">
    <source>
        <dbReference type="SAM" id="MobiDB-lite"/>
    </source>
</evidence>
<dbReference type="Gene3D" id="2.60.40.1110">
    <property type="match status" value="1"/>
</dbReference>
<dbReference type="InterPro" id="IPR029021">
    <property type="entry name" value="Prot-tyrosine_phosphatase-like"/>
</dbReference>
<proteinExistence type="predicted"/>
<sequence>MSVLMLANMGLGVVLGSARSRRVMAPTSLLLSLDSRRGCGVLRGGGAAWSSRRFSGGFPLALFGCSGDSGGDILVLGGGVEHRCFPTAVKCSPVVPFFTVAGLESLYAGGMVHGSVTVRVGFASSFDRRLSMVARGASSLCNSSTFLPLCYLRAKAMAFVFGVEPFGVLVVLSLWTPEMEHNGSDYCSLVLEDFEWFGGSPVKLLIVMVLLLGLNGQGVAVIQPGSCIVLCGFGGCLAWSQEGSKRSRDPATSGVFPGNADSRGNNAKPHNSRCLAPTVEKENRLSSDFSGRVSLGLMVSAYLVYGGMTAEEALEMYASRRTTNNNGVSIPSQRRYVKYWSHLLGKGIGNGPPEVRLPQEHSRELLRIRLYDTANVDSVFFVVSELQEVPNEMYRPSVELARGCCRQFKKGYCRSSSPRYYISHINCDSEEDEVLTEGEEPRLVVQMDTESSIIDEKTCLDFYFDKPVRVSGDIRITFYQKMIGSRLFYTCFNTAFITNGLLQFSIGELDKVGGNGRSISGPDFSLELLFSPATSISGKLLSRDDLSLS</sequence>
<dbReference type="InterPro" id="IPR035892">
    <property type="entry name" value="C2_domain_sf"/>
</dbReference>
<dbReference type="PANTHER" id="PTHR12305:SF60">
    <property type="entry name" value="PHOSPHATIDYLINOSITOL 3,4,5-TRISPHOSPHATE 3-PHOSPHATASE TPTE2-RELATED"/>
    <property type="match status" value="1"/>
</dbReference>
<keyword evidence="1" id="KW-0378">Hydrolase</keyword>
<dbReference type="InterPro" id="IPR014020">
    <property type="entry name" value="Tensin_C2-dom"/>
</dbReference>
<dbReference type="EMBL" id="QGKV02000649">
    <property type="protein sequence ID" value="KAF3577790.1"/>
    <property type="molecule type" value="Genomic_DNA"/>
</dbReference>
<keyword evidence="6" id="KW-1185">Reference proteome</keyword>
<protein>
    <recommendedName>
        <fullName evidence="4">C2 tensin-type domain-containing protein</fullName>
    </recommendedName>
</protein>